<dbReference type="AlphaFoldDB" id="A0A366EN13"/>
<name>A0A366EN13_9HYPH</name>
<evidence type="ECO:0000259" key="5">
    <source>
        <dbReference type="Pfam" id="PF04586"/>
    </source>
</evidence>
<feature type="domain" description="Prohead serine protease" evidence="5">
    <location>
        <begin position="48"/>
        <end position="173"/>
    </location>
</feature>
<dbReference type="Pfam" id="PF04586">
    <property type="entry name" value="Peptidase_S78"/>
    <property type="match status" value="1"/>
</dbReference>
<sequence length="387" mass="41310">MPTAINIADFAREASRTRATPFTPTVRFATVAEPVLAADSRTASFVFSDETVDRYGDVISAKGWELSNFNQNPIALFGHDSASVENAIGRAKNVRVEGTRLVGDIEFMGADVNPTAAAVWEMVKGGWLKTVSVGFAPIEWTPSKTRKGGVDFLKQELLEISIVPIPANPNAVALAKSAGVDVARLNLLPLARETGEGQPGAAGQGEGSQHRTVDPRALARAYRKRGLYEVSYLCDLLAFADWVCARVEEEAEAEQDGSPLPARMRAWVNEGAAIAAAMAKEETDELIAGGETGNVEAQVAAGVQKALSALGLGRSGRRLSAETEKCLRAAHEHCATAGKHIMTVLEPPDDDNPETGDDGGDNADEDPDNERALRARKARARAARNRL</sequence>
<evidence type="ECO:0000256" key="4">
    <source>
        <dbReference type="SAM" id="MobiDB-lite"/>
    </source>
</evidence>
<evidence type="ECO:0000313" key="6">
    <source>
        <dbReference type="EMBL" id="RBP03817.1"/>
    </source>
</evidence>
<dbReference type="Proteomes" id="UP000253529">
    <property type="component" value="Unassembled WGS sequence"/>
</dbReference>
<feature type="compositionally biased region" description="Acidic residues" evidence="4">
    <location>
        <begin position="347"/>
        <end position="368"/>
    </location>
</feature>
<gene>
    <name evidence="6" type="ORF">DFR50_14265</name>
</gene>
<keyword evidence="1" id="KW-1188">Viral release from host cell</keyword>
<accession>A0A366EN13</accession>
<feature type="compositionally biased region" description="Gly residues" evidence="4">
    <location>
        <begin position="197"/>
        <end position="206"/>
    </location>
</feature>
<evidence type="ECO:0000256" key="2">
    <source>
        <dbReference type="ARBA" id="ARBA00022670"/>
    </source>
</evidence>
<dbReference type="InterPro" id="IPR054613">
    <property type="entry name" value="Peptidase_S78_dom"/>
</dbReference>
<dbReference type="RefSeq" id="WP_170153408.1">
    <property type="nucleotide sequence ID" value="NZ_QNRK01000042.1"/>
</dbReference>
<dbReference type="EMBL" id="QNRK01000042">
    <property type="protein sequence ID" value="RBP03817.1"/>
    <property type="molecule type" value="Genomic_DNA"/>
</dbReference>
<dbReference type="GO" id="GO:0006508">
    <property type="term" value="P:proteolysis"/>
    <property type="evidence" value="ECO:0007669"/>
    <property type="project" value="UniProtKB-KW"/>
</dbReference>
<dbReference type="GO" id="GO:0008233">
    <property type="term" value="F:peptidase activity"/>
    <property type="evidence" value="ECO:0007669"/>
    <property type="project" value="UniProtKB-KW"/>
</dbReference>
<feature type="region of interest" description="Disordered" evidence="4">
    <location>
        <begin position="343"/>
        <end position="387"/>
    </location>
</feature>
<protein>
    <submittedName>
        <fullName evidence="6">HK97 family phage prohead protease</fullName>
    </submittedName>
</protein>
<reference evidence="6 7" key="1">
    <citation type="submission" date="2018-06" db="EMBL/GenBank/DDBJ databases">
        <title>Genomic Encyclopedia of Type Strains, Phase IV (KMG-IV): sequencing the most valuable type-strain genomes for metagenomic binning, comparative biology and taxonomic classification.</title>
        <authorList>
            <person name="Goeker M."/>
        </authorList>
    </citation>
    <scope>NUCLEOTIDE SEQUENCE [LARGE SCALE GENOMIC DNA]</scope>
    <source>
        <strain evidence="6 7">DSM 24875</strain>
    </source>
</reference>
<evidence type="ECO:0000256" key="1">
    <source>
        <dbReference type="ARBA" id="ARBA00022612"/>
    </source>
</evidence>
<keyword evidence="3" id="KW-0378">Hydrolase</keyword>
<feature type="region of interest" description="Disordered" evidence="4">
    <location>
        <begin position="194"/>
        <end position="214"/>
    </location>
</feature>
<evidence type="ECO:0000313" key="7">
    <source>
        <dbReference type="Proteomes" id="UP000253529"/>
    </source>
</evidence>
<comment type="caution">
    <text evidence="6">The sequence shown here is derived from an EMBL/GenBank/DDBJ whole genome shotgun (WGS) entry which is preliminary data.</text>
</comment>
<keyword evidence="7" id="KW-1185">Reference proteome</keyword>
<feature type="compositionally biased region" description="Basic residues" evidence="4">
    <location>
        <begin position="374"/>
        <end position="387"/>
    </location>
</feature>
<proteinExistence type="predicted"/>
<organism evidence="6 7">
    <name type="scientific">Roseiarcus fermentans</name>
    <dbReference type="NCBI Taxonomy" id="1473586"/>
    <lineage>
        <taxon>Bacteria</taxon>
        <taxon>Pseudomonadati</taxon>
        <taxon>Pseudomonadota</taxon>
        <taxon>Alphaproteobacteria</taxon>
        <taxon>Hyphomicrobiales</taxon>
        <taxon>Roseiarcaceae</taxon>
        <taxon>Roseiarcus</taxon>
    </lineage>
</organism>
<evidence type="ECO:0000256" key="3">
    <source>
        <dbReference type="ARBA" id="ARBA00022801"/>
    </source>
</evidence>
<keyword evidence="2 6" id="KW-0645">Protease</keyword>